<organism evidence="3 4">
    <name type="scientific">Sphingomonas alba</name>
    <dbReference type="NCBI Taxonomy" id="2908208"/>
    <lineage>
        <taxon>Bacteria</taxon>
        <taxon>Pseudomonadati</taxon>
        <taxon>Pseudomonadota</taxon>
        <taxon>Alphaproteobacteria</taxon>
        <taxon>Sphingomonadales</taxon>
        <taxon>Sphingomonadaceae</taxon>
        <taxon>Sphingomonas</taxon>
    </lineage>
</organism>
<dbReference type="SMART" id="SM00028">
    <property type="entry name" value="TPR"/>
    <property type="match status" value="2"/>
</dbReference>
<evidence type="ECO:0000313" key="4">
    <source>
        <dbReference type="Proteomes" id="UP001165363"/>
    </source>
</evidence>
<feature type="chain" id="PRO_5045602103" evidence="2">
    <location>
        <begin position="19"/>
        <end position="165"/>
    </location>
</feature>
<evidence type="ECO:0000256" key="1">
    <source>
        <dbReference type="PROSITE-ProRule" id="PRU00339"/>
    </source>
</evidence>
<protein>
    <submittedName>
        <fullName evidence="3">Tetratricopeptide repeat protein</fullName>
    </submittedName>
</protein>
<dbReference type="PROSITE" id="PS50005">
    <property type="entry name" value="TPR"/>
    <property type="match status" value="1"/>
</dbReference>
<dbReference type="InterPro" id="IPR011990">
    <property type="entry name" value="TPR-like_helical_dom_sf"/>
</dbReference>
<keyword evidence="1" id="KW-0802">TPR repeat</keyword>
<feature type="repeat" description="TPR" evidence="1">
    <location>
        <begin position="68"/>
        <end position="101"/>
    </location>
</feature>
<comment type="caution">
    <text evidence="3">The sequence shown here is derived from an EMBL/GenBank/DDBJ whole genome shotgun (WGS) entry which is preliminary data.</text>
</comment>
<accession>A0ABT0RJJ2</accession>
<dbReference type="Pfam" id="PF14559">
    <property type="entry name" value="TPR_19"/>
    <property type="match status" value="1"/>
</dbReference>
<dbReference type="RefSeq" id="WP_249846754.1">
    <property type="nucleotide sequence ID" value="NZ_JAMGBD010000001.1"/>
</dbReference>
<dbReference type="Proteomes" id="UP001165363">
    <property type="component" value="Unassembled WGS sequence"/>
</dbReference>
<name>A0ABT0RJJ2_9SPHN</name>
<dbReference type="SUPFAM" id="SSF48452">
    <property type="entry name" value="TPR-like"/>
    <property type="match status" value="1"/>
</dbReference>
<feature type="signal peptide" evidence="2">
    <location>
        <begin position="1"/>
        <end position="18"/>
    </location>
</feature>
<proteinExistence type="predicted"/>
<dbReference type="EMBL" id="JAMGBD010000001">
    <property type="protein sequence ID" value="MCL6682803.1"/>
    <property type="molecule type" value="Genomic_DNA"/>
</dbReference>
<dbReference type="InterPro" id="IPR019734">
    <property type="entry name" value="TPR_rpt"/>
</dbReference>
<dbReference type="Gene3D" id="1.25.40.10">
    <property type="entry name" value="Tetratricopeptide repeat domain"/>
    <property type="match status" value="1"/>
</dbReference>
<keyword evidence="4" id="KW-1185">Reference proteome</keyword>
<evidence type="ECO:0000256" key="2">
    <source>
        <dbReference type="SAM" id="SignalP"/>
    </source>
</evidence>
<sequence length="165" mass="17274">MRLSPVVLALGLAASSFAVPVIGQKPDNQIAPKSIEFQQKGEAAFAAGKLMEADDALETALAVDPRNRGAFVTMARVAMKQKLFGQAIRLTNKALQLEPTDRDALSVQGTAMVELGADARAKEVLAKLQKVCASGCPQLAELNAAITRGPTLAQAKPPAGTPKKN</sequence>
<evidence type="ECO:0000313" key="3">
    <source>
        <dbReference type="EMBL" id="MCL6682803.1"/>
    </source>
</evidence>
<gene>
    <name evidence="3" type="ORF">LZ536_02660</name>
</gene>
<keyword evidence="2" id="KW-0732">Signal</keyword>
<reference evidence="3" key="1">
    <citation type="submission" date="2022-05" db="EMBL/GenBank/DDBJ databases">
        <authorList>
            <person name="Jo J.-H."/>
            <person name="Im W.-T."/>
        </authorList>
    </citation>
    <scope>NUCLEOTIDE SEQUENCE</scope>
    <source>
        <strain evidence="3">SE158</strain>
    </source>
</reference>